<keyword evidence="2" id="KW-0472">Membrane</keyword>
<feature type="region of interest" description="Disordered" evidence="1">
    <location>
        <begin position="74"/>
        <end position="123"/>
    </location>
</feature>
<proteinExistence type="predicted"/>
<feature type="compositionally biased region" description="Basic and acidic residues" evidence="1">
    <location>
        <begin position="110"/>
        <end position="120"/>
    </location>
</feature>
<sequence>MRADRPYEERTVNHARSYAYAFATVAVFAAVFAGYVLSHRDGRETAPEAQIAQEGVVGTPQAPGPMPSPVAVPMPPPETVSPPSVAAPAQPSVIEPVTPSRRTAASPTETHTETRTESVPRDAASLKSLRNERAVVMKREAGMRADISRNLASARASLDKGNLGPARRSIMAALAEQPGNGDALQMRAELVSREQERDSLLGYARLCARQADWVCAWHNAGHALTIDASSGEARGLLSRAMVEQSAKGERAFDPSLDTQ</sequence>
<feature type="transmembrane region" description="Helical" evidence="2">
    <location>
        <begin position="18"/>
        <end position="37"/>
    </location>
</feature>
<keyword evidence="2" id="KW-0812">Transmembrane</keyword>
<accession>A0A9X1UGG5</accession>
<organism evidence="3 4">
    <name type="scientific">Paraburkholderia tagetis</name>
    <dbReference type="NCBI Taxonomy" id="2913261"/>
    <lineage>
        <taxon>Bacteria</taxon>
        <taxon>Pseudomonadati</taxon>
        <taxon>Pseudomonadota</taxon>
        <taxon>Betaproteobacteria</taxon>
        <taxon>Burkholderiales</taxon>
        <taxon>Burkholderiaceae</taxon>
        <taxon>Paraburkholderia</taxon>
    </lineage>
</organism>
<gene>
    <name evidence="3" type="ORF">L5014_19080</name>
</gene>
<feature type="compositionally biased region" description="Polar residues" evidence="1">
    <location>
        <begin position="100"/>
        <end position="109"/>
    </location>
</feature>
<evidence type="ECO:0000256" key="2">
    <source>
        <dbReference type="SAM" id="Phobius"/>
    </source>
</evidence>
<protein>
    <submittedName>
        <fullName evidence="3">Uncharacterized protein</fullName>
    </submittedName>
</protein>
<dbReference type="Proteomes" id="UP001139308">
    <property type="component" value="Unassembled WGS sequence"/>
</dbReference>
<evidence type="ECO:0000313" key="4">
    <source>
        <dbReference type="Proteomes" id="UP001139308"/>
    </source>
</evidence>
<evidence type="ECO:0000256" key="1">
    <source>
        <dbReference type="SAM" id="MobiDB-lite"/>
    </source>
</evidence>
<feature type="compositionally biased region" description="Low complexity" evidence="1">
    <location>
        <begin position="81"/>
        <end position="93"/>
    </location>
</feature>
<keyword evidence="2" id="KW-1133">Transmembrane helix</keyword>
<dbReference type="AlphaFoldDB" id="A0A9X1UGG5"/>
<comment type="caution">
    <text evidence="3">The sequence shown here is derived from an EMBL/GenBank/DDBJ whole genome shotgun (WGS) entry which is preliminary data.</text>
</comment>
<reference evidence="3" key="1">
    <citation type="submission" date="2022-01" db="EMBL/GenBank/DDBJ databases">
        <title>Genome sequence and assembly of Parabukholderia sp. RG36.</title>
        <authorList>
            <person name="Chhetri G."/>
        </authorList>
    </citation>
    <scope>NUCLEOTIDE SEQUENCE</scope>
    <source>
        <strain evidence="3">RG36</strain>
    </source>
</reference>
<dbReference type="RefSeq" id="WP_238465300.1">
    <property type="nucleotide sequence ID" value="NZ_JAKLJA010000015.1"/>
</dbReference>
<name>A0A9X1UGG5_9BURK</name>
<dbReference type="EMBL" id="JAKLJA010000015">
    <property type="protein sequence ID" value="MCG5075445.1"/>
    <property type="molecule type" value="Genomic_DNA"/>
</dbReference>
<keyword evidence="4" id="KW-1185">Reference proteome</keyword>
<evidence type="ECO:0000313" key="3">
    <source>
        <dbReference type="EMBL" id="MCG5075445.1"/>
    </source>
</evidence>